<dbReference type="NCBIfam" id="NF000585">
    <property type="entry name" value="PRK00010.1"/>
    <property type="match status" value="1"/>
</dbReference>
<dbReference type="Gene3D" id="3.30.1440.10">
    <property type="match status" value="1"/>
</dbReference>
<feature type="compositionally biased region" description="Basic and acidic residues" evidence="9">
    <location>
        <begin position="23"/>
        <end position="45"/>
    </location>
</feature>
<feature type="domain" description="Large ribosomal subunit protein uL5 C-terminal" evidence="11">
    <location>
        <begin position="145"/>
        <end position="238"/>
    </location>
</feature>
<comment type="function">
    <text evidence="8">This is 1 of the proteins that bind and probably mediate the attachment of the 5S RNA into the large ribosomal subunit, where it forms part of the central protuberance. In the 70S ribosome it contacts protein S13 of the 30S subunit (bridge B1b), connecting the 2 subunits; this bridge is implicated in subunit movement. Contacts the P site tRNA; the 5S rRNA and some of its associated proteins might help stabilize positioning of ribosome-bound tRNAs.</text>
</comment>
<dbReference type="PROSITE" id="PS00358">
    <property type="entry name" value="RIBOSOMAL_L5"/>
    <property type="match status" value="1"/>
</dbReference>
<dbReference type="InterPro" id="IPR020930">
    <property type="entry name" value="Ribosomal_uL5_bac-type"/>
</dbReference>
<evidence type="ECO:0000256" key="8">
    <source>
        <dbReference type="HAMAP-Rule" id="MF_01333"/>
    </source>
</evidence>
<dbReference type="InterPro" id="IPR002132">
    <property type="entry name" value="Ribosomal_uL5"/>
</dbReference>
<dbReference type="InterPro" id="IPR031309">
    <property type="entry name" value="Ribosomal_uL5_C"/>
</dbReference>
<dbReference type="InterPro" id="IPR031310">
    <property type="entry name" value="Ribosomal_uL5_N"/>
</dbReference>
<dbReference type="Proteomes" id="UP000273982">
    <property type="component" value="Chromosome"/>
</dbReference>
<dbReference type="GO" id="GO:0000049">
    <property type="term" value="F:tRNA binding"/>
    <property type="evidence" value="ECO:0007669"/>
    <property type="project" value="UniProtKB-UniRule"/>
</dbReference>
<name>A0A3G8M683_9HYPH</name>
<evidence type="ECO:0000256" key="3">
    <source>
        <dbReference type="ARBA" id="ARBA00022730"/>
    </source>
</evidence>
<evidence type="ECO:0000256" key="1">
    <source>
        <dbReference type="ARBA" id="ARBA00008553"/>
    </source>
</evidence>
<dbReference type="GO" id="GO:0003735">
    <property type="term" value="F:structural constituent of ribosome"/>
    <property type="evidence" value="ECO:0007669"/>
    <property type="project" value="InterPro"/>
</dbReference>
<reference evidence="12 13" key="1">
    <citation type="submission" date="2018-11" db="EMBL/GenBank/DDBJ databases">
        <title>Genome squencing of methanotrophic bacteria isolated from alkaline groundwater in Korea.</title>
        <authorList>
            <person name="Nguyen L.N."/>
        </authorList>
    </citation>
    <scope>NUCLEOTIDE SEQUENCE [LARGE SCALE GENOMIC DNA]</scope>
    <source>
        <strain evidence="12 13">GW6</strain>
    </source>
</reference>
<comment type="subunit">
    <text evidence="8">Part of the 50S ribosomal subunit; part of the 5S rRNA/L5/L18/L25 subcomplex. Contacts the 5S rRNA and the P site tRNA. Forms a bridge to the 30S subunit in the 70S ribosome.</text>
</comment>
<accession>A0A3G8M683</accession>
<dbReference type="GO" id="GO:1990904">
    <property type="term" value="C:ribonucleoprotein complex"/>
    <property type="evidence" value="ECO:0007669"/>
    <property type="project" value="UniProtKB-KW"/>
</dbReference>
<evidence type="ECO:0000313" key="12">
    <source>
        <dbReference type="EMBL" id="AZG77499.1"/>
    </source>
</evidence>
<dbReference type="SUPFAM" id="SSF55282">
    <property type="entry name" value="RL5-like"/>
    <property type="match status" value="1"/>
</dbReference>
<dbReference type="FunFam" id="3.30.1440.10:FF:000001">
    <property type="entry name" value="50S ribosomal protein L5"/>
    <property type="match status" value="1"/>
</dbReference>
<evidence type="ECO:0000256" key="7">
    <source>
        <dbReference type="ARBA" id="ARBA00035245"/>
    </source>
</evidence>
<protein>
    <recommendedName>
        <fullName evidence="7 8">Large ribosomal subunit protein uL5</fullName>
    </recommendedName>
</protein>
<dbReference type="Pfam" id="PF00673">
    <property type="entry name" value="Ribosomal_L5_C"/>
    <property type="match status" value="1"/>
</dbReference>
<evidence type="ECO:0000259" key="10">
    <source>
        <dbReference type="Pfam" id="PF00281"/>
    </source>
</evidence>
<keyword evidence="6 8" id="KW-0687">Ribonucleoprotein</keyword>
<proteinExistence type="inferred from homology"/>
<dbReference type="GO" id="GO:0019843">
    <property type="term" value="F:rRNA binding"/>
    <property type="evidence" value="ECO:0007669"/>
    <property type="project" value="UniProtKB-UniRule"/>
</dbReference>
<dbReference type="AlphaFoldDB" id="A0A3G8M683"/>
<dbReference type="InterPro" id="IPR022803">
    <property type="entry name" value="Ribosomal_uL5_dom_sf"/>
</dbReference>
<comment type="similarity">
    <text evidence="1 8">Belongs to the universal ribosomal protein uL5 family.</text>
</comment>
<dbReference type="GO" id="GO:0006412">
    <property type="term" value="P:translation"/>
    <property type="evidence" value="ECO:0007669"/>
    <property type="project" value="UniProtKB-UniRule"/>
</dbReference>
<evidence type="ECO:0000313" key="13">
    <source>
        <dbReference type="Proteomes" id="UP000273982"/>
    </source>
</evidence>
<evidence type="ECO:0000256" key="6">
    <source>
        <dbReference type="ARBA" id="ARBA00023274"/>
    </source>
</evidence>
<dbReference type="EMBL" id="CP034086">
    <property type="protein sequence ID" value="AZG77499.1"/>
    <property type="molecule type" value="Genomic_DNA"/>
</dbReference>
<evidence type="ECO:0000259" key="11">
    <source>
        <dbReference type="Pfam" id="PF00673"/>
    </source>
</evidence>
<organism evidence="12 13">
    <name type="scientific">Methylocystis rosea</name>
    <dbReference type="NCBI Taxonomy" id="173366"/>
    <lineage>
        <taxon>Bacteria</taxon>
        <taxon>Pseudomonadati</taxon>
        <taxon>Pseudomonadota</taxon>
        <taxon>Alphaproteobacteria</taxon>
        <taxon>Hyphomicrobiales</taxon>
        <taxon>Methylocystaceae</taxon>
        <taxon>Methylocystis</taxon>
    </lineage>
</organism>
<dbReference type="RefSeq" id="WP_124739182.1">
    <property type="nucleotide sequence ID" value="NZ_CP034086.1"/>
</dbReference>
<keyword evidence="3 8" id="KW-0699">rRNA-binding</keyword>
<keyword evidence="2 8" id="KW-0820">tRNA-binding</keyword>
<evidence type="ECO:0000256" key="4">
    <source>
        <dbReference type="ARBA" id="ARBA00022884"/>
    </source>
</evidence>
<keyword evidence="5 8" id="KW-0689">Ribosomal protein</keyword>
<dbReference type="GO" id="GO:0005840">
    <property type="term" value="C:ribosome"/>
    <property type="evidence" value="ECO:0007669"/>
    <property type="project" value="UniProtKB-KW"/>
</dbReference>
<dbReference type="HAMAP" id="MF_01333_B">
    <property type="entry name" value="Ribosomal_uL5_B"/>
    <property type="match status" value="1"/>
</dbReference>
<evidence type="ECO:0000256" key="9">
    <source>
        <dbReference type="SAM" id="MobiDB-lite"/>
    </source>
</evidence>
<dbReference type="KEGG" id="mros:EHO51_12595"/>
<keyword evidence="4 8" id="KW-0694">RNA-binding</keyword>
<evidence type="ECO:0000256" key="5">
    <source>
        <dbReference type="ARBA" id="ARBA00022980"/>
    </source>
</evidence>
<evidence type="ECO:0000256" key="2">
    <source>
        <dbReference type="ARBA" id="ARBA00022555"/>
    </source>
</evidence>
<sequence>MAEEKKPKAEKPAKAQKPAAEGAEAKEPKKAAAKSGEKPAAKEKPATSGDDAAAFGADGSYVPRMRKHYEEVVREALQKQFGYKNALEVPTIEKIVLNMGVGESVNDSKKATSAAADLGLIAGQRPVVTRARKAISTFKLRENMPIGAKVTLRKTRMYEFLDRLITVALPRVRDFRGLNPKSFDGRGNYALGIKEHIVFPEIDYDKAESILGMDVIVCTTAKTDEEARALLKAFNFPFRQ</sequence>
<dbReference type="PANTHER" id="PTHR11994">
    <property type="entry name" value="60S RIBOSOMAL PROTEIN L11-RELATED"/>
    <property type="match status" value="1"/>
</dbReference>
<dbReference type="Pfam" id="PF00281">
    <property type="entry name" value="Ribosomal_L5"/>
    <property type="match status" value="1"/>
</dbReference>
<feature type="region of interest" description="Disordered" evidence="9">
    <location>
        <begin position="1"/>
        <end position="56"/>
    </location>
</feature>
<feature type="domain" description="Large ribosomal subunit protein uL5 N-terminal" evidence="10">
    <location>
        <begin position="85"/>
        <end position="141"/>
    </location>
</feature>
<feature type="compositionally biased region" description="Basic and acidic residues" evidence="9">
    <location>
        <begin position="1"/>
        <end position="13"/>
    </location>
</feature>
<dbReference type="InterPro" id="IPR020929">
    <property type="entry name" value="Ribosomal_uL5_CS"/>
</dbReference>
<gene>
    <name evidence="8" type="primary">rplE</name>
    <name evidence="12" type="ORF">EHO51_12595</name>
</gene>